<keyword evidence="1" id="KW-0812">Transmembrane</keyword>
<name>A0A4V1A4B4_9HYPH</name>
<keyword evidence="3" id="KW-1185">Reference proteome</keyword>
<sequence length="99" mass="10387">MIEDAQSVATLALALAGGAVVGALHARLLWLSVNQLIHDGRIWVFAAGALGRLALIVVATAWFLNVADGRLIDLAVAVVGFVTARIAATRLVKRGFEGR</sequence>
<dbReference type="RefSeq" id="WP_131617671.1">
    <property type="nucleotide sequence ID" value="NZ_CP036532.1"/>
</dbReference>
<dbReference type="Proteomes" id="UP000293719">
    <property type="component" value="Chromosome"/>
</dbReference>
<accession>A0A4V1A4B4</accession>
<keyword evidence="1" id="KW-0472">Membrane</keyword>
<evidence type="ECO:0000313" key="2">
    <source>
        <dbReference type="EMBL" id="QBK32028.1"/>
    </source>
</evidence>
<proteinExistence type="predicted"/>
<dbReference type="OrthoDB" id="9851928at2"/>
<dbReference type="AlphaFoldDB" id="A0A4V1A4B4"/>
<feature type="transmembrane region" description="Helical" evidence="1">
    <location>
        <begin position="71"/>
        <end position="92"/>
    </location>
</feature>
<protein>
    <recommendedName>
        <fullName evidence="4">ATP synthase subunit I</fullName>
    </recommendedName>
</protein>
<dbReference type="Pfam" id="PF12966">
    <property type="entry name" value="AtpR"/>
    <property type="match status" value="1"/>
</dbReference>
<organism evidence="2 3">
    <name type="scientific">Roseitalea porphyridii</name>
    <dbReference type="NCBI Taxonomy" id="1852022"/>
    <lineage>
        <taxon>Bacteria</taxon>
        <taxon>Pseudomonadati</taxon>
        <taxon>Pseudomonadota</taxon>
        <taxon>Alphaproteobacteria</taxon>
        <taxon>Hyphomicrobiales</taxon>
        <taxon>Ahrensiaceae</taxon>
        <taxon>Roseitalea</taxon>
    </lineage>
</organism>
<feature type="transmembrane region" description="Helical" evidence="1">
    <location>
        <begin position="42"/>
        <end position="65"/>
    </location>
</feature>
<evidence type="ECO:0000313" key="3">
    <source>
        <dbReference type="Proteomes" id="UP000293719"/>
    </source>
</evidence>
<dbReference type="GeneID" id="90768885"/>
<dbReference type="InterPro" id="IPR017581">
    <property type="entry name" value="AtpR-like"/>
</dbReference>
<evidence type="ECO:0008006" key="4">
    <source>
        <dbReference type="Google" id="ProtNLM"/>
    </source>
</evidence>
<gene>
    <name evidence="2" type="ORF">E0E05_16395</name>
</gene>
<evidence type="ECO:0000256" key="1">
    <source>
        <dbReference type="SAM" id="Phobius"/>
    </source>
</evidence>
<dbReference type="KEGG" id="rpod:E0E05_16395"/>
<dbReference type="EMBL" id="CP036532">
    <property type="protein sequence ID" value="QBK32028.1"/>
    <property type="molecule type" value="Genomic_DNA"/>
</dbReference>
<reference evidence="2 3" key="1">
    <citation type="journal article" date="2017" name="Int. J. Syst. Evol. Microbiol.">
        <title>Roseitalea porphyridii gen. nov., sp. nov., isolated from a red alga, and reclassification of Hoeflea suaedae Chung et al. 2013 as Pseudohoeflea suaedae gen. nov., comb. nov.</title>
        <authorList>
            <person name="Hyeon J.W."/>
            <person name="Jeong S.E."/>
            <person name="Baek K."/>
            <person name="Jeon C.O."/>
        </authorList>
    </citation>
    <scope>NUCLEOTIDE SEQUENCE [LARGE SCALE GENOMIC DNA]</scope>
    <source>
        <strain evidence="2 3">MA7-20</strain>
    </source>
</reference>
<feature type="transmembrane region" description="Helical" evidence="1">
    <location>
        <begin position="6"/>
        <end position="30"/>
    </location>
</feature>
<keyword evidence="1" id="KW-1133">Transmembrane helix</keyword>